<sequence length="97" mass="10487">MGGAWPGDVLLGLARERPRVKAVSRLEVRCGHPLPVFSCLLSAPQLLDSAAGTLAGESEGRHRWVHRPAGSSGVRVQTPMTWAGRWGYFGALFRHVA</sequence>
<keyword evidence="2" id="KW-1185">Reference proteome</keyword>
<comment type="caution">
    <text evidence="1">The sequence shown here is derived from an EMBL/GenBank/DDBJ whole genome shotgun (WGS) entry which is preliminary data.</text>
</comment>
<proteinExistence type="predicted"/>
<accession>A0AAV7VQH7</accession>
<gene>
    <name evidence="1" type="ORF">NDU88_007431</name>
</gene>
<name>A0AAV7VQH7_PLEWA</name>
<dbReference type="AlphaFoldDB" id="A0AAV7VQH7"/>
<evidence type="ECO:0000313" key="2">
    <source>
        <dbReference type="Proteomes" id="UP001066276"/>
    </source>
</evidence>
<organism evidence="1 2">
    <name type="scientific">Pleurodeles waltl</name>
    <name type="common">Iberian ribbed newt</name>
    <dbReference type="NCBI Taxonomy" id="8319"/>
    <lineage>
        <taxon>Eukaryota</taxon>
        <taxon>Metazoa</taxon>
        <taxon>Chordata</taxon>
        <taxon>Craniata</taxon>
        <taxon>Vertebrata</taxon>
        <taxon>Euteleostomi</taxon>
        <taxon>Amphibia</taxon>
        <taxon>Batrachia</taxon>
        <taxon>Caudata</taxon>
        <taxon>Salamandroidea</taxon>
        <taxon>Salamandridae</taxon>
        <taxon>Pleurodelinae</taxon>
        <taxon>Pleurodeles</taxon>
    </lineage>
</organism>
<protein>
    <submittedName>
        <fullName evidence="1">Uncharacterized protein</fullName>
    </submittedName>
</protein>
<dbReference type="EMBL" id="JANPWB010000003">
    <property type="protein sequence ID" value="KAJ1203647.1"/>
    <property type="molecule type" value="Genomic_DNA"/>
</dbReference>
<dbReference type="Proteomes" id="UP001066276">
    <property type="component" value="Chromosome 2_1"/>
</dbReference>
<reference evidence="1" key="1">
    <citation type="journal article" date="2022" name="bioRxiv">
        <title>Sequencing and chromosome-scale assembly of the giantPleurodeles waltlgenome.</title>
        <authorList>
            <person name="Brown T."/>
            <person name="Elewa A."/>
            <person name="Iarovenko S."/>
            <person name="Subramanian E."/>
            <person name="Araus A.J."/>
            <person name="Petzold A."/>
            <person name="Susuki M."/>
            <person name="Suzuki K.-i.T."/>
            <person name="Hayashi T."/>
            <person name="Toyoda A."/>
            <person name="Oliveira C."/>
            <person name="Osipova E."/>
            <person name="Leigh N.D."/>
            <person name="Simon A."/>
            <person name="Yun M.H."/>
        </authorList>
    </citation>
    <scope>NUCLEOTIDE SEQUENCE</scope>
    <source>
        <strain evidence="1">20211129_DDA</strain>
        <tissue evidence="1">Liver</tissue>
    </source>
</reference>
<evidence type="ECO:0000313" key="1">
    <source>
        <dbReference type="EMBL" id="KAJ1203647.1"/>
    </source>
</evidence>